<dbReference type="InterPro" id="IPR044859">
    <property type="entry name" value="Allene_oxi_cyc_Dirigent"/>
</dbReference>
<feature type="region of interest" description="Disordered" evidence="10">
    <location>
        <begin position="136"/>
        <end position="237"/>
    </location>
</feature>
<dbReference type="PANTHER" id="PTHR12542">
    <property type="entry name" value="EXOCYST COMPLEX PROTEIN EXO70"/>
    <property type="match status" value="1"/>
</dbReference>
<feature type="repeat" description="PPR" evidence="8">
    <location>
        <begin position="8"/>
        <end position="42"/>
    </location>
</feature>
<dbReference type="InterPro" id="IPR016159">
    <property type="entry name" value="Cullin_repeat-like_dom_sf"/>
</dbReference>
<accession>A0ABQ8CV67</accession>
<dbReference type="Pfam" id="PF03081">
    <property type="entry name" value="Exo70_C"/>
    <property type="match status" value="1"/>
</dbReference>
<proteinExistence type="inferred from homology"/>
<evidence type="ECO:0000256" key="5">
    <source>
        <dbReference type="ARBA" id="ARBA00022448"/>
    </source>
</evidence>
<sequence>RICFLRLNLVSFNVLTKGCFDKCVWKDACKVFNEMLEREVQPTVVIKPDVMIYNIMVNHLCSEVLGKVYSVISVLRMEGFVVKLSRSESVQKSRNISAQIQINSCKILFVMVLALAMAFVSAARLLNEEEDLGLVPMPTTSPSPLPTTGSGSFASASSGPATGITSGTGLASGGSLTTLTGSGPLPTTGSGSLPVASSGPLPTTGTGSLPTTGSGPFPVASSGPLPGAGSGPSPTVGSARAVTGVVANPALSGPLPFAKPNGANLPVNNGVPSNNNNNGILTNNNVPLLIGLGGTTSSILQSDGNNLLNGLPVANGGQLPSGSSLQMLMFGTMTVMDNELTEGHELGSGLLGKAQGFYVASAVDGTSQTMAFTAMFESGGYEDSISFFGVHRTAASESHLGVMGGTGKYVNARGYAIVKTFTGGTGNTQQPHQFTDGLETVLECTEEKEGRPAWTLRPSGTELTAPTRQALPAKTNKTKPLPQQGGFSDSLIGDTVEAADAFSAGLVNPDSAKLSQARDLMQTAMKYLEKEFYRVLKSNRRFFDSESISSLSSNENVEGDADAIEDLKMIANCMISSGFEKLTSAQMQKLEWEILEKKIKGWVRLAKVAFVTLFNGERILCDRIFSTSSSSSSVSIAESTFVEITLQSALKLFIFPITVAKCKKTAEKIFPTLDVYQTILHVIPQIEQIFSYDSTACVRSQAAESLEKLGESVNAMMIEFQSSITKESSKSPIPCGGVHQLTRYVMNFIVFLADYSDSLTAIIKDKESSLPLPEDYYNNSNNNEENPGNAGSPMAARLAWLILVLLCKIDAKSRLYSDAALSYLFLANNLHYVLIKVRTSNLKVVLGDDWVANHEVKVTQYLEKYEKMAWGDVIASLPGVSTAAAKAEEALRRFNKAFEETYKKHKNWVVPDPKLRDEIKASIASKLMGGYTGFYKKYPVGSSDIVRFTPEDLNGYISDLYIGLRGSVPVSTN</sequence>
<comment type="function">
    <text evidence="9">Component of the exocyst complex.</text>
</comment>
<dbReference type="NCBIfam" id="TIGR00756">
    <property type="entry name" value="PPR"/>
    <property type="match status" value="1"/>
</dbReference>
<comment type="similarity">
    <text evidence="3">Belongs to the plant dirigent protein family.</text>
</comment>
<dbReference type="InterPro" id="IPR011990">
    <property type="entry name" value="TPR-like_helical_dom_sf"/>
</dbReference>
<keyword evidence="11" id="KW-0732">Signal</keyword>
<feature type="domain" description="Exocyst complex subunit Exo70 C-terminal" evidence="12">
    <location>
        <begin position="601"/>
        <end position="959"/>
    </location>
</feature>
<evidence type="ECO:0000256" key="10">
    <source>
        <dbReference type="SAM" id="MobiDB-lite"/>
    </source>
</evidence>
<feature type="signal peptide" evidence="11">
    <location>
        <begin position="1"/>
        <end position="18"/>
    </location>
</feature>
<dbReference type="Gene3D" id="2.40.480.10">
    <property type="entry name" value="Allene oxide cyclase-like"/>
    <property type="match status" value="1"/>
</dbReference>
<dbReference type="Proteomes" id="UP000824890">
    <property type="component" value="Unassembled WGS sequence"/>
</dbReference>
<protein>
    <recommendedName>
        <fullName evidence="9">Exocyst subunit Exo70 family protein</fullName>
    </recommendedName>
</protein>
<dbReference type="InterPro" id="IPR004265">
    <property type="entry name" value="Dirigent"/>
</dbReference>
<keyword evidence="7" id="KW-0677">Repeat</keyword>
<comment type="subcellular location">
    <subcellularLocation>
        <location evidence="1">Secreted</location>
    </subcellularLocation>
</comment>
<evidence type="ECO:0000256" key="1">
    <source>
        <dbReference type="ARBA" id="ARBA00004613"/>
    </source>
</evidence>
<keyword evidence="9" id="KW-0653">Protein transport</keyword>
<evidence type="ECO:0000256" key="7">
    <source>
        <dbReference type="ARBA" id="ARBA00022737"/>
    </source>
</evidence>
<dbReference type="Gene3D" id="1.25.40.10">
    <property type="entry name" value="Tetratricopeptide repeat domain"/>
    <property type="match status" value="1"/>
</dbReference>
<dbReference type="Gene3D" id="1.20.1280.170">
    <property type="entry name" value="Exocyst complex component Exo70"/>
    <property type="match status" value="1"/>
</dbReference>
<evidence type="ECO:0000313" key="13">
    <source>
        <dbReference type="EMBL" id="KAH0920982.1"/>
    </source>
</evidence>
<dbReference type="Pfam" id="PF03018">
    <property type="entry name" value="Dirigent"/>
    <property type="match status" value="1"/>
</dbReference>
<reference evidence="13 14" key="1">
    <citation type="submission" date="2021-05" db="EMBL/GenBank/DDBJ databases">
        <title>Genome Assembly of Synthetic Allotetraploid Brassica napus Reveals Homoeologous Exchanges between Subgenomes.</title>
        <authorList>
            <person name="Davis J.T."/>
        </authorList>
    </citation>
    <scope>NUCLEOTIDE SEQUENCE [LARGE SCALE GENOMIC DNA]</scope>
    <source>
        <strain evidence="14">cv. Da-Ae</strain>
        <tissue evidence="13">Seedling</tissue>
    </source>
</reference>
<gene>
    <name evidence="13" type="ORF">HID58_021000</name>
</gene>
<evidence type="ECO:0000256" key="9">
    <source>
        <dbReference type="RuleBase" id="RU365026"/>
    </source>
</evidence>
<dbReference type="EMBL" id="JAGKQM010000006">
    <property type="protein sequence ID" value="KAH0920982.1"/>
    <property type="molecule type" value="Genomic_DNA"/>
</dbReference>
<dbReference type="InterPro" id="IPR002885">
    <property type="entry name" value="PPR_rpt"/>
</dbReference>
<dbReference type="InterPro" id="IPR004140">
    <property type="entry name" value="Exo70"/>
</dbReference>
<feature type="chain" id="PRO_5045088896" description="Exocyst subunit Exo70 family protein" evidence="11">
    <location>
        <begin position="19"/>
        <end position="973"/>
    </location>
</feature>
<evidence type="ECO:0000313" key="14">
    <source>
        <dbReference type="Proteomes" id="UP000824890"/>
    </source>
</evidence>
<comment type="subunit">
    <text evidence="4">Homodimer.</text>
</comment>
<dbReference type="Pfam" id="PF20669">
    <property type="entry name" value="Exo70_N"/>
    <property type="match status" value="1"/>
</dbReference>
<dbReference type="PANTHER" id="PTHR12542:SF104">
    <property type="entry name" value="EXOCYST SUBUNIT EXO70 FAMILY PROTEIN"/>
    <property type="match status" value="1"/>
</dbReference>
<keyword evidence="14" id="KW-1185">Reference proteome</keyword>
<evidence type="ECO:0000259" key="12">
    <source>
        <dbReference type="Pfam" id="PF03081"/>
    </source>
</evidence>
<organism evidence="13 14">
    <name type="scientific">Brassica napus</name>
    <name type="common">Rape</name>
    <dbReference type="NCBI Taxonomy" id="3708"/>
    <lineage>
        <taxon>Eukaryota</taxon>
        <taxon>Viridiplantae</taxon>
        <taxon>Streptophyta</taxon>
        <taxon>Embryophyta</taxon>
        <taxon>Tracheophyta</taxon>
        <taxon>Spermatophyta</taxon>
        <taxon>Magnoliopsida</taxon>
        <taxon>eudicotyledons</taxon>
        <taxon>Gunneridae</taxon>
        <taxon>Pentapetalae</taxon>
        <taxon>rosids</taxon>
        <taxon>malvids</taxon>
        <taxon>Brassicales</taxon>
        <taxon>Brassicaceae</taxon>
        <taxon>Brassiceae</taxon>
        <taxon>Brassica</taxon>
    </lineage>
</organism>
<dbReference type="SUPFAM" id="SSF74788">
    <property type="entry name" value="Cullin repeat-like"/>
    <property type="match status" value="1"/>
</dbReference>
<evidence type="ECO:0000256" key="4">
    <source>
        <dbReference type="ARBA" id="ARBA00011738"/>
    </source>
</evidence>
<evidence type="ECO:0000256" key="3">
    <source>
        <dbReference type="ARBA" id="ARBA00010746"/>
    </source>
</evidence>
<evidence type="ECO:0000256" key="6">
    <source>
        <dbReference type="ARBA" id="ARBA00022525"/>
    </source>
</evidence>
<name>A0ABQ8CV67_BRANA</name>
<evidence type="ECO:0000256" key="8">
    <source>
        <dbReference type="PROSITE-ProRule" id="PRU00708"/>
    </source>
</evidence>
<evidence type="ECO:0000256" key="11">
    <source>
        <dbReference type="SAM" id="SignalP"/>
    </source>
</evidence>
<comment type="similarity">
    <text evidence="2 9">Belongs to the EXO70 family.</text>
</comment>
<keyword evidence="9" id="KW-0268">Exocytosis</keyword>
<dbReference type="PROSITE" id="PS51375">
    <property type="entry name" value="PPR"/>
    <property type="match status" value="1"/>
</dbReference>
<keyword evidence="6" id="KW-0964">Secreted</keyword>
<dbReference type="InterPro" id="IPR046364">
    <property type="entry name" value="Exo70_C"/>
</dbReference>
<evidence type="ECO:0000256" key="2">
    <source>
        <dbReference type="ARBA" id="ARBA00006756"/>
    </source>
</evidence>
<feature type="compositionally biased region" description="Low complexity" evidence="10">
    <location>
        <begin position="146"/>
        <end position="234"/>
    </location>
</feature>
<comment type="caution">
    <text evidence="13">The sequence shown here is derived from an EMBL/GenBank/DDBJ whole genome shotgun (WGS) entry which is preliminary data.</text>
</comment>
<feature type="non-terminal residue" evidence="13">
    <location>
        <position position="1"/>
    </location>
</feature>
<keyword evidence="5 9" id="KW-0813">Transport</keyword>